<dbReference type="InterPro" id="IPR011042">
    <property type="entry name" value="6-blade_b-propeller_TolB-like"/>
</dbReference>
<evidence type="ECO:0000313" key="3">
    <source>
        <dbReference type="Proteomes" id="UP000539372"/>
    </source>
</evidence>
<dbReference type="SUPFAM" id="SSF63825">
    <property type="entry name" value="YWTD domain"/>
    <property type="match status" value="1"/>
</dbReference>
<name>A0A7Y0E3K2_9PROT</name>
<feature type="chain" id="PRO_5031565967" evidence="1">
    <location>
        <begin position="26"/>
        <end position="288"/>
    </location>
</feature>
<evidence type="ECO:0000313" key="2">
    <source>
        <dbReference type="EMBL" id="NMM46617.1"/>
    </source>
</evidence>
<dbReference type="Proteomes" id="UP000539372">
    <property type="component" value="Unassembled WGS sequence"/>
</dbReference>
<sequence>MKRKHIFKAVAAAIAIWTAPQAAPAAELWRIEGLATPESALFDTARNRIVVSNINGSPGDADGNGFLSLVTVDGHIDTLHWVDGFDAPKGMAMVGDRLFVADLTVIREVDVTSGTLVASYPVEGAQFLNDVTASEDGSVYVSDMTADTIYRLKDGIVESWLRDARLNTPNGLAADGNTLFVGSWGPNMHADFSTDGPGGLIAIDLASKAITDVHGAEAAGNIDGVVLDGDTVFMTDYMKGVLLRLDADGTLSEVARLEPGSADLGGSADTLFIPMMFEGGLIAFTPDP</sequence>
<gene>
    <name evidence="2" type="ORF">HH303_19150</name>
</gene>
<keyword evidence="1" id="KW-0732">Signal</keyword>
<dbReference type="AlphaFoldDB" id="A0A7Y0E3K2"/>
<organism evidence="2 3">
    <name type="scientific">Pacificispira spongiicola</name>
    <dbReference type="NCBI Taxonomy" id="2729598"/>
    <lineage>
        <taxon>Bacteria</taxon>
        <taxon>Pseudomonadati</taxon>
        <taxon>Pseudomonadota</taxon>
        <taxon>Alphaproteobacteria</taxon>
        <taxon>Rhodospirillales</taxon>
        <taxon>Rhodospirillaceae</taxon>
        <taxon>Pacificispira</taxon>
    </lineage>
</organism>
<keyword evidence="3" id="KW-1185">Reference proteome</keyword>
<reference evidence="2 3" key="1">
    <citation type="submission" date="2020-04" db="EMBL/GenBank/DDBJ databases">
        <title>Rhodospirillaceae bacterium KN72 isolated from deep sea.</title>
        <authorList>
            <person name="Zhang D.-C."/>
        </authorList>
    </citation>
    <scope>NUCLEOTIDE SEQUENCE [LARGE SCALE GENOMIC DNA]</scope>
    <source>
        <strain evidence="2 3">KN72</strain>
    </source>
</reference>
<evidence type="ECO:0000256" key="1">
    <source>
        <dbReference type="SAM" id="SignalP"/>
    </source>
</evidence>
<comment type="caution">
    <text evidence="2">The sequence shown here is derived from an EMBL/GenBank/DDBJ whole genome shotgun (WGS) entry which is preliminary data.</text>
</comment>
<dbReference type="EMBL" id="JABBNT010000007">
    <property type="protein sequence ID" value="NMM46617.1"/>
    <property type="molecule type" value="Genomic_DNA"/>
</dbReference>
<accession>A0A7Y0E3K2</accession>
<feature type="signal peptide" evidence="1">
    <location>
        <begin position="1"/>
        <end position="25"/>
    </location>
</feature>
<dbReference type="Gene3D" id="2.120.10.30">
    <property type="entry name" value="TolB, C-terminal domain"/>
    <property type="match status" value="1"/>
</dbReference>
<dbReference type="RefSeq" id="WP_169627014.1">
    <property type="nucleotide sequence ID" value="NZ_JABBNT010000007.1"/>
</dbReference>
<proteinExistence type="predicted"/>
<protein>
    <submittedName>
        <fullName evidence="2">ATP/GTP-binding protein</fullName>
    </submittedName>
</protein>